<gene>
    <name evidence="1" type="ORF">N865_07675</name>
</gene>
<dbReference type="Proteomes" id="UP000019489">
    <property type="component" value="Unassembled WGS sequence"/>
</dbReference>
<evidence type="ECO:0000313" key="1">
    <source>
        <dbReference type="EMBL" id="EWT01756.1"/>
    </source>
</evidence>
<reference evidence="1 2" key="1">
    <citation type="submission" date="2013-08" db="EMBL/GenBank/DDBJ databases">
        <title>Intrasporangium oryzae NRRL B-24470.</title>
        <authorList>
            <person name="Liu H."/>
            <person name="Wang G."/>
        </authorList>
    </citation>
    <scope>NUCLEOTIDE SEQUENCE [LARGE SCALE GENOMIC DNA]</scope>
    <source>
        <strain evidence="1 2">NRRL B-24470</strain>
    </source>
</reference>
<dbReference type="STRING" id="1386089.N865_07675"/>
<evidence type="ECO:0000313" key="2">
    <source>
        <dbReference type="Proteomes" id="UP000019489"/>
    </source>
</evidence>
<name>W9G6E4_9MICO</name>
<comment type="caution">
    <text evidence="1">The sequence shown here is derived from an EMBL/GenBank/DDBJ whole genome shotgun (WGS) entry which is preliminary data.</text>
</comment>
<proteinExistence type="predicted"/>
<dbReference type="eggNOG" id="ENOG502ZDU4">
    <property type="taxonomic scope" value="Bacteria"/>
</dbReference>
<dbReference type="OrthoDB" id="4869744at2"/>
<dbReference type="RefSeq" id="WP_034805035.1">
    <property type="nucleotide sequence ID" value="NZ_AWSA01000018.1"/>
</dbReference>
<sequence length="143" mass="15221">MNGLTAALAVLVPAGTPILLVGGSGPSGRVEDVAGDRLAPGDQIVLVDGRRLSPPRLRRLARRAGLVVDRELAVLPSLDRSSFVVEDAAPSLAWCWDTFATVPPGRCTGSLLLTAVLRLARHQMVLRWVGYLVAGRVVIARRP</sequence>
<protein>
    <submittedName>
        <fullName evidence="1">Uncharacterized protein</fullName>
    </submittedName>
</protein>
<keyword evidence="2" id="KW-1185">Reference proteome</keyword>
<organism evidence="1 2">
    <name type="scientific">Intrasporangium oryzae NRRL B-24470</name>
    <dbReference type="NCBI Taxonomy" id="1386089"/>
    <lineage>
        <taxon>Bacteria</taxon>
        <taxon>Bacillati</taxon>
        <taxon>Actinomycetota</taxon>
        <taxon>Actinomycetes</taxon>
        <taxon>Micrococcales</taxon>
        <taxon>Intrasporangiaceae</taxon>
        <taxon>Intrasporangium</taxon>
    </lineage>
</organism>
<accession>W9G6E4</accession>
<dbReference type="AlphaFoldDB" id="W9G6E4"/>
<dbReference type="EMBL" id="AWSA01000018">
    <property type="protein sequence ID" value="EWT01756.1"/>
    <property type="molecule type" value="Genomic_DNA"/>
</dbReference>